<reference evidence="5 6" key="1">
    <citation type="submission" date="2023-05" db="EMBL/GenBank/DDBJ databases">
        <title>Lithophilousrod everest ZFBP1038 complete genpme.</title>
        <authorList>
            <person name="Tian M."/>
        </authorList>
    </citation>
    <scope>NUCLEOTIDE SEQUENCE [LARGE SCALE GENOMIC DNA]</scope>
    <source>
        <strain evidence="5 6">ZFBP1038</strain>
    </source>
</reference>
<gene>
    <name evidence="5" type="ORF">LWF01_13570</name>
</gene>
<dbReference type="PANTHER" id="PTHR43537:SF24">
    <property type="entry name" value="GLUCONATE OPERON TRANSCRIPTIONAL REPRESSOR"/>
    <property type="match status" value="1"/>
</dbReference>
<keyword evidence="1" id="KW-0805">Transcription regulation</keyword>
<evidence type="ECO:0000313" key="6">
    <source>
        <dbReference type="Proteomes" id="UP001209083"/>
    </source>
</evidence>
<dbReference type="InterPro" id="IPR008920">
    <property type="entry name" value="TF_FadR/GntR_C"/>
</dbReference>
<evidence type="ECO:0000256" key="1">
    <source>
        <dbReference type="ARBA" id="ARBA00023015"/>
    </source>
</evidence>
<dbReference type="Gene3D" id="1.20.120.530">
    <property type="entry name" value="GntR ligand-binding domain-like"/>
    <property type="match status" value="1"/>
</dbReference>
<proteinExistence type="predicted"/>
<dbReference type="InterPro" id="IPR000524">
    <property type="entry name" value="Tscrpt_reg_HTH_GntR"/>
</dbReference>
<evidence type="ECO:0000259" key="4">
    <source>
        <dbReference type="PROSITE" id="PS50949"/>
    </source>
</evidence>
<organism evidence="5 6">
    <name type="scientific">Saxibacter everestensis</name>
    <dbReference type="NCBI Taxonomy" id="2909229"/>
    <lineage>
        <taxon>Bacteria</taxon>
        <taxon>Bacillati</taxon>
        <taxon>Actinomycetota</taxon>
        <taxon>Actinomycetes</taxon>
        <taxon>Micrococcales</taxon>
        <taxon>Brevibacteriaceae</taxon>
        <taxon>Saxibacter</taxon>
    </lineage>
</organism>
<protein>
    <submittedName>
        <fullName evidence="5">GntR family transcriptional regulator</fullName>
    </submittedName>
</protein>
<dbReference type="Proteomes" id="UP001209083">
    <property type="component" value="Chromosome"/>
</dbReference>
<dbReference type="SMART" id="SM00895">
    <property type="entry name" value="FCD"/>
    <property type="match status" value="1"/>
</dbReference>
<evidence type="ECO:0000256" key="3">
    <source>
        <dbReference type="ARBA" id="ARBA00023163"/>
    </source>
</evidence>
<dbReference type="PRINTS" id="PR00035">
    <property type="entry name" value="HTHGNTR"/>
</dbReference>
<dbReference type="Gene3D" id="1.10.10.10">
    <property type="entry name" value="Winged helix-like DNA-binding domain superfamily/Winged helix DNA-binding domain"/>
    <property type="match status" value="1"/>
</dbReference>
<dbReference type="SUPFAM" id="SSF48008">
    <property type="entry name" value="GntR ligand-binding domain-like"/>
    <property type="match status" value="1"/>
</dbReference>
<dbReference type="Pfam" id="PF07729">
    <property type="entry name" value="FCD"/>
    <property type="match status" value="1"/>
</dbReference>
<dbReference type="InterPro" id="IPR036388">
    <property type="entry name" value="WH-like_DNA-bd_sf"/>
</dbReference>
<dbReference type="InterPro" id="IPR036390">
    <property type="entry name" value="WH_DNA-bd_sf"/>
</dbReference>
<evidence type="ECO:0000313" key="5">
    <source>
        <dbReference type="EMBL" id="WGW11117.1"/>
    </source>
</evidence>
<dbReference type="PANTHER" id="PTHR43537">
    <property type="entry name" value="TRANSCRIPTIONAL REGULATOR, GNTR FAMILY"/>
    <property type="match status" value="1"/>
</dbReference>
<evidence type="ECO:0000256" key="2">
    <source>
        <dbReference type="ARBA" id="ARBA00023125"/>
    </source>
</evidence>
<dbReference type="Pfam" id="PF00392">
    <property type="entry name" value="GntR"/>
    <property type="match status" value="1"/>
</dbReference>
<feature type="domain" description="HTH gntR-type" evidence="4">
    <location>
        <begin position="27"/>
        <end position="97"/>
    </location>
</feature>
<dbReference type="RefSeq" id="WP_349637900.1">
    <property type="nucleotide sequence ID" value="NZ_CP090958.1"/>
</dbReference>
<dbReference type="SUPFAM" id="SSF46785">
    <property type="entry name" value="Winged helix' DNA-binding domain"/>
    <property type="match status" value="1"/>
</dbReference>
<keyword evidence="2" id="KW-0238">DNA-binding</keyword>
<name>A0ABY8QQ58_9MICO</name>
<keyword evidence="6" id="KW-1185">Reference proteome</keyword>
<dbReference type="InterPro" id="IPR011711">
    <property type="entry name" value="GntR_C"/>
</dbReference>
<dbReference type="EMBL" id="CP090958">
    <property type="protein sequence ID" value="WGW11117.1"/>
    <property type="molecule type" value="Genomic_DNA"/>
</dbReference>
<dbReference type="CDD" id="cd07377">
    <property type="entry name" value="WHTH_GntR"/>
    <property type="match status" value="1"/>
</dbReference>
<keyword evidence="3" id="KW-0804">Transcription</keyword>
<accession>A0ABY8QQ58</accession>
<dbReference type="PROSITE" id="PS50949">
    <property type="entry name" value="HTH_GNTR"/>
    <property type="match status" value="1"/>
</dbReference>
<dbReference type="SMART" id="SM00345">
    <property type="entry name" value="HTH_GNTR"/>
    <property type="match status" value="1"/>
</dbReference>
<sequence length="246" mass="26892">MAELAGRATAYSAARAELATLRPVRQGNAFEETIERLLQSIKLGTFRVGDKLPPERELADRLRVSRATLREALSELQKAEYLEVRRGRYGGAYVAPLPKASAQEPRPVEPSELEDALAFRGIIEPAAAELAASMELSASSRRHLQTCLIEVGSSGEHQYRQLDSRLHLAIAEVTGVPSLVAAVADVRSRINDYLDRIPLIGANLGNSQEQHEEIVRAILVGDPAQAMEISRRHVDGTALLLRGFLA</sequence>